<organism evidence="1 2">
    <name type="scientific">Halalkalibacter oceani</name>
    <dbReference type="NCBI Taxonomy" id="1653776"/>
    <lineage>
        <taxon>Bacteria</taxon>
        <taxon>Bacillati</taxon>
        <taxon>Bacillota</taxon>
        <taxon>Bacilli</taxon>
        <taxon>Bacillales</taxon>
        <taxon>Bacillaceae</taxon>
        <taxon>Halalkalibacter</taxon>
    </lineage>
</organism>
<dbReference type="RefSeq" id="WP_251222782.1">
    <property type="nucleotide sequence ID" value="NZ_JAMBOL010000004.1"/>
</dbReference>
<dbReference type="Gene3D" id="1.10.530.10">
    <property type="match status" value="1"/>
</dbReference>
<proteinExistence type="predicted"/>
<sequence length="204" mass="23404">MKKFMTIVFFVLLGLFFLVLYTFLDHDQVRQITYKTLIAEHHIPKDYVPIYKEAAEQYDIPWELLASVHRVETIFSTMDPLISPVGALGHFQFMPRTWIGWSYPGGQLGEIEDEIDLTDLELITEHNGYGVDGSGNGKADPFDLRDAAYAAAYYLADHGAANGEIEEALFAYNQSDDYVREVMGYYESYLDYYELVSFPTAKYK</sequence>
<gene>
    <name evidence="1" type="ORF">M3202_07785</name>
</gene>
<accession>A0A9X2DNH6</accession>
<dbReference type="CDD" id="cd13399">
    <property type="entry name" value="Slt35-like"/>
    <property type="match status" value="1"/>
</dbReference>
<evidence type="ECO:0000313" key="2">
    <source>
        <dbReference type="Proteomes" id="UP001139179"/>
    </source>
</evidence>
<protein>
    <submittedName>
        <fullName evidence="1">Lytic transglycosylase domain-containing protein</fullName>
    </submittedName>
</protein>
<comment type="caution">
    <text evidence="1">The sequence shown here is derived from an EMBL/GenBank/DDBJ whole genome shotgun (WGS) entry which is preliminary data.</text>
</comment>
<keyword evidence="2" id="KW-1185">Reference proteome</keyword>
<dbReference type="InterPro" id="IPR023346">
    <property type="entry name" value="Lysozyme-like_dom_sf"/>
</dbReference>
<dbReference type="SUPFAM" id="SSF53955">
    <property type="entry name" value="Lysozyme-like"/>
    <property type="match status" value="1"/>
</dbReference>
<dbReference type="Proteomes" id="UP001139179">
    <property type="component" value="Unassembled WGS sequence"/>
</dbReference>
<dbReference type="AlphaFoldDB" id="A0A9X2DNH6"/>
<reference evidence="1" key="1">
    <citation type="submission" date="2022-05" db="EMBL/GenBank/DDBJ databases">
        <title>Comparative Genomics of Spacecraft Associated Microbes.</title>
        <authorList>
            <person name="Tran M.T."/>
            <person name="Wright A."/>
            <person name="Seuylemezian A."/>
            <person name="Eisen J."/>
            <person name="Coil D."/>
        </authorList>
    </citation>
    <scope>NUCLEOTIDE SEQUENCE</scope>
    <source>
        <strain evidence="1">214.1.1</strain>
    </source>
</reference>
<evidence type="ECO:0000313" key="1">
    <source>
        <dbReference type="EMBL" id="MCM3713984.1"/>
    </source>
</evidence>
<name>A0A9X2DNH6_9BACI</name>
<dbReference type="EMBL" id="JAMBOL010000004">
    <property type="protein sequence ID" value="MCM3713984.1"/>
    <property type="molecule type" value="Genomic_DNA"/>
</dbReference>